<dbReference type="InterPro" id="IPR011990">
    <property type="entry name" value="TPR-like_helical_dom_sf"/>
</dbReference>
<feature type="signal peptide" evidence="4">
    <location>
        <begin position="1"/>
        <end position="16"/>
    </location>
</feature>
<dbReference type="SUPFAM" id="SSF48452">
    <property type="entry name" value="TPR-like"/>
    <property type="match status" value="1"/>
</dbReference>
<feature type="repeat" description="TPR" evidence="3">
    <location>
        <begin position="98"/>
        <end position="131"/>
    </location>
</feature>
<feature type="chain" id="PRO_5013348475" evidence="4">
    <location>
        <begin position="17"/>
        <end position="179"/>
    </location>
</feature>
<protein>
    <submittedName>
        <fullName evidence="5">Tetratricopeptide repeat protein</fullName>
    </submittedName>
</protein>
<dbReference type="SMART" id="SM00028">
    <property type="entry name" value="TPR"/>
    <property type="match status" value="2"/>
</dbReference>
<evidence type="ECO:0000256" key="2">
    <source>
        <dbReference type="ARBA" id="ARBA00022803"/>
    </source>
</evidence>
<accession>A0A238K7A0</accession>
<evidence type="ECO:0000256" key="3">
    <source>
        <dbReference type="PROSITE-ProRule" id="PRU00339"/>
    </source>
</evidence>
<name>A0A238K7A0_9RHOB</name>
<evidence type="ECO:0000256" key="1">
    <source>
        <dbReference type="ARBA" id="ARBA00022737"/>
    </source>
</evidence>
<dbReference type="Gene3D" id="1.25.40.10">
    <property type="entry name" value="Tetratricopeptide repeat domain"/>
    <property type="match status" value="1"/>
</dbReference>
<keyword evidence="1" id="KW-0677">Repeat</keyword>
<sequence length="179" mass="19799">MRYAFALTLLASPVLADGCPTAPDLSEAIDPLYEALLEAPNEMAARQISNQMWMLWDDAPDEPSQSMLNDGMQARAESDFLRALDRLDKLVDYCPFYAEGYNQRAFVNFLRGDYAAALPDLDEALKLNPRHIGALSGKALTLIALGRDDEGQAALRAALELNPWLSERAFLKPEPGKDL</sequence>
<dbReference type="Pfam" id="PF14559">
    <property type="entry name" value="TPR_19"/>
    <property type="match status" value="1"/>
</dbReference>
<dbReference type="InterPro" id="IPR019734">
    <property type="entry name" value="TPR_rpt"/>
</dbReference>
<dbReference type="PROSITE" id="PS50005">
    <property type="entry name" value="TPR"/>
    <property type="match status" value="1"/>
</dbReference>
<dbReference type="PANTHER" id="PTHR44858">
    <property type="entry name" value="TETRATRICOPEPTIDE REPEAT PROTEIN 6"/>
    <property type="match status" value="1"/>
</dbReference>
<dbReference type="Proteomes" id="UP000207598">
    <property type="component" value="Unassembled WGS sequence"/>
</dbReference>
<reference evidence="5 6" key="1">
    <citation type="submission" date="2017-05" db="EMBL/GenBank/DDBJ databases">
        <authorList>
            <person name="Song R."/>
            <person name="Chenine A.L."/>
            <person name="Ruprecht R.M."/>
        </authorList>
    </citation>
    <scope>NUCLEOTIDE SEQUENCE [LARGE SCALE GENOMIC DNA]</scope>
    <source>
        <strain evidence="5 6">CECT 8898</strain>
    </source>
</reference>
<organism evidence="5 6">
    <name type="scientific">Maliponia aquimaris</name>
    <dbReference type="NCBI Taxonomy" id="1673631"/>
    <lineage>
        <taxon>Bacteria</taxon>
        <taxon>Pseudomonadati</taxon>
        <taxon>Pseudomonadota</taxon>
        <taxon>Alphaproteobacteria</taxon>
        <taxon>Rhodobacterales</taxon>
        <taxon>Paracoccaceae</taxon>
        <taxon>Maliponia</taxon>
    </lineage>
</organism>
<evidence type="ECO:0000256" key="4">
    <source>
        <dbReference type="SAM" id="SignalP"/>
    </source>
</evidence>
<dbReference type="InterPro" id="IPR050498">
    <property type="entry name" value="Ycf3"/>
</dbReference>
<dbReference type="OrthoDB" id="9815010at2"/>
<gene>
    <name evidence="5" type="ORF">MAA8898_01662</name>
</gene>
<dbReference type="AlphaFoldDB" id="A0A238K7A0"/>
<dbReference type="EMBL" id="FXYF01000004">
    <property type="protein sequence ID" value="SMX38673.1"/>
    <property type="molecule type" value="Genomic_DNA"/>
</dbReference>
<proteinExistence type="predicted"/>
<keyword evidence="4" id="KW-0732">Signal</keyword>
<dbReference type="RefSeq" id="WP_094020510.1">
    <property type="nucleotide sequence ID" value="NZ_FXYF01000004.1"/>
</dbReference>
<evidence type="ECO:0000313" key="5">
    <source>
        <dbReference type="EMBL" id="SMX38673.1"/>
    </source>
</evidence>
<dbReference type="PANTHER" id="PTHR44858:SF1">
    <property type="entry name" value="UDP-N-ACETYLGLUCOSAMINE--PEPTIDE N-ACETYLGLUCOSAMINYLTRANSFERASE SPINDLY-RELATED"/>
    <property type="match status" value="1"/>
</dbReference>
<evidence type="ECO:0000313" key="6">
    <source>
        <dbReference type="Proteomes" id="UP000207598"/>
    </source>
</evidence>
<keyword evidence="6" id="KW-1185">Reference proteome</keyword>
<keyword evidence="2 3" id="KW-0802">TPR repeat</keyword>